<feature type="region of interest" description="Disordered" evidence="5">
    <location>
        <begin position="393"/>
        <end position="479"/>
    </location>
</feature>
<keyword evidence="2 6" id="KW-0812">Transmembrane</keyword>
<feature type="region of interest" description="Disordered" evidence="5">
    <location>
        <begin position="179"/>
        <end position="211"/>
    </location>
</feature>
<reference evidence="7" key="2">
    <citation type="submission" date="2021-12" db="EMBL/GenBank/DDBJ databases">
        <title>Resequencing data analysis of finger millet.</title>
        <authorList>
            <person name="Hatakeyama M."/>
            <person name="Aluri S."/>
            <person name="Balachadran M.T."/>
            <person name="Sivarajan S.R."/>
            <person name="Poveda L."/>
            <person name="Shimizu-Inatsugi R."/>
            <person name="Schlapbach R."/>
            <person name="Sreeman S.M."/>
            <person name="Shimizu K.K."/>
        </authorList>
    </citation>
    <scope>NUCLEOTIDE SEQUENCE</scope>
</reference>
<evidence type="ECO:0000256" key="5">
    <source>
        <dbReference type="SAM" id="MobiDB-lite"/>
    </source>
</evidence>
<feature type="transmembrane region" description="Helical" evidence="6">
    <location>
        <begin position="68"/>
        <end position="87"/>
    </location>
</feature>
<comment type="caution">
    <text evidence="7">The sequence shown here is derived from an EMBL/GenBank/DDBJ whole genome shotgun (WGS) entry which is preliminary data.</text>
</comment>
<evidence type="ECO:0000256" key="3">
    <source>
        <dbReference type="ARBA" id="ARBA00022989"/>
    </source>
</evidence>
<dbReference type="PANTHER" id="PTHR11040:SF216">
    <property type="entry name" value="ZINC TRANSPORTER 10"/>
    <property type="match status" value="1"/>
</dbReference>
<dbReference type="AlphaFoldDB" id="A0AAV5CJE9"/>
<feature type="compositionally biased region" description="Basic and acidic residues" evidence="5">
    <location>
        <begin position="198"/>
        <end position="211"/>
    </location>
</feature>
<dbReference type="EMBL" id="BQKI01000007">
    <property type="protein sequence ID" value="GJM98146.1"/>
    <property type="molecule type" value="Genomic_DNA"/>
</dbReference>
<evidence type="ECO:0000256" key="6">
    <source>
        <dbReference type="SAM" id="Phobius"/>
    </source>
</evidence>
<evidence type="ECO:0000313" key="8">
    <source>
        <dbReference type="Proteomes" id="UP001054889"/>
    </source>
</evidence>
<gene>
    <name evidence="7" type="primary">ga15128</name>
    <name evidence="7" type="ORF">PR202_ga15128</name>
</gene>
<comment type="subcellular location">
    <subcellularLocation>
        <location evidence="1">Cell membrane</location>
        <topology evidence="1">Multi-pass membrane protein</topology>
    </subcellularLocation>
</comment>
<keyword evidence="8" id="KW-1185">Reference proteome</keyword>
<evidence type="ECO:0000256" key="4">
    <source>
        <dbReference type="ARBA" id="ARBA00023136"/>
    </source>
</evidence>
<proteinExistence type="predicted"/>
<dbReference type="PANTHER" id="PTHR11040">
    <property type="entry name" value="ZINC/IRON TRANSPORTER"/>
    <property type="match status" value="1"/>
</dbReference>
<sequence length="479" mass="50863">MESSLFMRGLRTQLHKITAGGDGAGCRDEAAALRLKTLAVAAILAAGAAGVAVPLAGRDRCLGGGAFAFIKAFSAGLVLATGFVHVLGDAEKALVDPCLVPAAPWQAFPFAGFVALLAALGTLAVDLVCTQLYERKLLRGDQQQTDASASSEPHEAAALLLRDSSIPVISRWDGTDDDAMHVAGTSTQRDSHGHRHSHGEAAHDGHDHGHDVEPSLARRVVVAQCIFFVAIRCQSLQCGEMIICSMFDKILELGIVSHSVIIGLALGISQSPCTIKPLVAALSFHQFFEGLHWVAAFLRFGGRTPATTASPARPWRREGNSSLCHRSPALALPLVDFVSPLLAREADRSAITRRPCAAAAAHARGGRIHCRPLMRRRSSTLCRRRLRVRRTDLPSPALEADGSTAASARGGQIHHSPHATSFARGGRGGGGAAREKGEGWGGTGRRGVPERVGRREEGEGVGWRGSQREERIGRVRVTT</sequence>
<dbReference type="GO" id="GO:0005385">
    <property type="term" value="F:zinc ion transmembrane transporter activity"/>
    <property type="evidence" value="ECO:0007669"/>
    <property type="project" value="TreeGrafter"/>
</dbReference>
<name>A0AAV5CJE9_ELECO</name>
<evidence type="ECO:0000313" key="7">
    <source>
        <dbReference type="EMBL" id="GJM98146.1"/>
    </source>
</evidence>
<feature type="transmembrane region" description="Helical" evidence="6">
    <location>
        <begin position="107"/>
        <end position="129"/>
    </location>
</feature>
<dbReference type="InterPro" id="IPR003689">
    <property type="entry name" value="ZIP"/>
</dbReference>
<evidence type="ECO:0000256" key="1">
    <source>
        <dbReference type="ARBA" id="ARBA00004651"/>
    </source>
</evidence>
<evidence type="ECO:0000256" key="2">
    <source>
        <dbReference type="ARBA" id="ARBA00022692"/>
    </source>
</evidence>
<dbReference type="Proteomes" id="UP001054889">
    <property type="component" value="Unassembled WGS sequence"/>
</dbReference>
<keyword evidence="3 6" id="KW-1133">Transmembrane helix</keyword>
<keyword evidence="4 6" id="KW-0472">Membrane</keyword>
<protein>
    <submittedName>
        <fullName evidence="7">Uncharacterized protein</fullName>
    </submittedName>
</protein>
<reference evidence="7" key="1">
    <citation type="journal article" date="2018" name="DNA Res.">
        <title>Multiple hybrid de novo genome assembly of finger millet, an orphan allotetraploid crop.</title>
        <authorList>
            <person name="Hatakeyama M."/>
            <person name="Aluri S."/>
            <person name="Balachadran M.T."/>
            <person name="Sivarajan S.R."/>
            <person name="Patrignani A."/>
            <person name="Gruter S."/>
            <person name="Poveda L."/>
            <person name="Shimizu-Inatsugi R."/>
            <person name="Baeten J."/>
            <person name="Francoijs K.J."/>
            <person name="Nataraja K.N."/>
            <person name="Reddy Y.A.N."/>
            <person name="Phadnis S."/>
            <person name="Ravikumar R.L."/>
            <person name="Schlapbach R."/>
            <person name="Sreeman S.M."/>
            <person name="Shimizu K.K."/>
        </authorList>
    </citation>
    <scope>NUCLEOTIDE SEQUENCE</scope>
</reference>
<accession>A0AAV5CJE9</accession>
<dbReference type="Pfam" id="PF02535">
    <property type="entry name" value="Zip"/>
    <property type="match status" value="1"/>
</dbReference>
<feature type="transmembrane region" description="Helical" evidence="6">
    <location>
        <begin position="37"/>
        <end position="56"/>
    </location>
</feature>
<feature type="compositionally biased region" description="Basic and acidic residues" evidence="5">
    <location>
        <begin position="447"/>
        <end position="458"/>
    </location>
</feature>
<organism evidence="7 8">
    <name type="scientific">Eleusine coracana subsp. coracana</name>
    <dbReference type="NCBI Taxonomy" id="191504"/>
    <lineage>
        <taxon>Eukaryota</taxon>
        <taxon>Viridiplantae</taxon>
        <taxon>Streptophyta</taxon>
        <taxon>Embryophyta</taxon>
        <taxon>Tracheophyta</taxon>
        <taxon>Spermatophyta</taxon>
        <taxon>Magnoliopsida</taxon>
        <taxon>Liliopsida</taxon>
        <taxon>Poales</taxon>
        <taxon>Poaceae</taxon>
        <taxon>PACMAD clade</taxon>
        <taxon>Chloridoideae</taxon>
        <taxon>Cynodonteae</taxon>
        <taxon>Eleusininae</taxon>
        <taxon>Eleusine</taxon>
    </lineage>
</organism>
<dbReference type="GO" id="GO:0005886">
    <property type="term" value="C:plasma membrane"/>
    <property type="evidence" value="ECO:0007669"/>
    <property type="project" value="UniProtKB-SubCell"/>
</dbReference>